<dbReference type="FunFam" id="3.30.70.270:FF:000001">
    <property type="entry name" value="Diguanylate cyclase domain protein"/>
    <property type="match status" value="1"/>
</dbReference>
<dbReference type="CDD" id="cd01949">
    <property type="entry name" value="GGDEF"/>
    <property type="match status" value="1"/>
</dbReference>
<dbReference type="Pfam" id="PF08269">
    <property type="entry name" value="dCache_2"/>
    <property type="match status" value="1"/>
</dbReference>
<name>A0A644WHL5_9ZZZZ</name>
<dbReference type="InterPro" id="IPR000160">
    <property type="entry name" value="GGDEF_dom"/>
</dbReference>
<dbReference type="GO" id="GO:0043709">
    <property type="term" value="P:cell adhesion involved in single-species biofilm formation"/>
    <property type="evidence" value="ECO:0007669"/>
    <property type="project" value="TreeGrafter"/>
</dbReference>
<dbReference type="InterPro" id="IPR050469">
    <property type="entry name" value="Diguanylate_Cyclase"/>
</dbReference>
<evidence type="ECO:0000256" key="1">
    <source>
        <dbReference type="SAM" id="Phobius"/>
    </source>
</evidence>
<comment type="caution">
    <text evidence="3">The sequence shown here is derived from an EMBL/GenBank/DDBJ whole genome shotgun (WGS) entry which is preliminary data.</text>
</comment>
<dbReference type="PANTHER" id="PTHR45138:SF9">
    <property type="entry name" value="DIGUANYLATE CYCLASE DGCM-RELATED"/>
    <property type="match status" value="1"/>
</dbReference>
<dbReference type="SUPFAM" id="SSF55073">
    <property type="entry name" value="Nucleotide cyclase"/>
    <property type="match status" value="1"/>
</dbReference>
<keyword evidence="1" id="KW-0812">Transmembrane</keyword>
<dbReference type="GO" id="GO:0052621">
    <property type="term" value="F:diguanylate cyclase activity"/>
    <property type="evidence" value="ECO:0007669"/>
    <property type="project" value="TreeGrafter"/>
</dbReference>
<dbReference type="PROSITE" id="PS50887">
    <property type="entry name" value="GGDEF"/>
    <property type="match status" value="1"/>
</dbReference>
<organism evidence="3">
    <name type="scientific">bioreactor metagenome</name>
    <dbReference type="NCBI Taxonomy" id="1076179"/>
    <lineage>
        <taxon>unclassified sequences</taxon>
        <taxon>metagenomes</taxon>
        <taxon>ecological metagenomes</taxon>
    </lineage>
</organism>
<dbReference type="Gene3D" id="3.30.450.20">
    <property type="entry name" value="PAS domain"/>
    <property type="match status" value="1"/>
</dbReference>
<feature type="domain" description="GGDEF" evidence="2">
    <location>
        <begin position="378"/>
        <end position="512"/>
    </location>
</feature>
<protein>
    <recommendedName>
        <fullName evidence="2">GGDEF domain-containing protein</fullName>
    </recommendedName>
</protein>
<dbReference type="AlphaFoldDB" id="A0A644WHL5"/>
<dbReference type="GO" id="GO:1902201">
    <property type="term" value="P:negative regulation of bacterial-type flagellum-dependent cell motility"/>
    <property type="evidence" value="ECO:0007669"/>
    <property type="project" value="TreeGrafter"/>
</dbReference>
<keyword evidence="1" id="KW-0472">Membrane</keyword>
<dbReference type="InterPro" id="IPR029787">
    <property type="entry name" value="Nucleotide_cyclase"/>
</dbReference>
<sequence length="512" mass="58517">MNIARNRYRVLIICSLLILGIAISVTYNVAINKIEKAYQENVAEGIIEAKKNFLKDTVNNVILVIERMQDEQTSYYTHLAEDIKKELDGLYTADKGDFLNSSVDLIDKNDNFSVIIIENEGGGILYSSVAATQDDGALGEEESTSIRNSSSVFSQFEYGEYTVIIYVEKENLDKIVKEQIHDEIHSFKFSNDAYIWVNEVINYNGGDNYAIRRVHPNLKDTEGMYLSTNMTDIEGNHPYLTELEGIKQNGELFFNYFFKKNNSDAVSEKITYAKLYPEYDWIIAMGVHLDDVESLVNQSTAQNARYINYIMMVVAAIIALLIGIVLFFVSLFEKWYFKKTSKALNDEIYRDVLTIAYNRKGAESHLKSAFSSYRDINQNVAIIMLDIDDFKKINDECGHNTGDIVLKQTAELLNRHIRNTDYLCRWGGDEFLIICHGLREDDVIPFTNKLLNVVSEFEYECSDNNHKRSITISMGVSSFKNSDTDYNDSIIRADKALYRSKAQGKNCVTVEQ</sequence>
<dbReference type="SMART" id="SM00267">
    <property type="entry name" value="GGDEF"/>
    <property type="match status" value="1"/>
</dbReference>
<accession>A0A644WHL5</accession>
<keyword evidence="1" id="KW-1133">Transmembrane helix</keyword>
<dbReference type="InterPro" id="IPR004010">
    <property type="entry name" value="Double_Cache_2"/>
</dbReference>
<dbReference type="EMBL" id="VSSQ01000938">
    <property type="protein sequence ID" value="MPM03262.1"/>
    <property type="molecule type" value="Genomic_DNA"/>
</dbReference>
<reference evidence="3" key="1">
    <citation type="submission" date="2019-08" db="EMBL/GenBank/DDBJ databases">
        <authorList>
            <person name="Kucharzyk K."/>
            <person name="Murdoch R.W."/>
            <person name="Higgins S."/>
            <person name="Loffler F."/>
        </authorList>
    </citation>
    <scope>NUCLEOTIDE SEQUENCE</scope>
</reference>
<dbReference type="GO" id="GO:0005886">
    <property type="term" value="C:plasma membrane"/>
    <property type="evidence" value="ECO:0007669"/>
    <property type="project" value="TreeGrafter"/>
</dbReference>
<dbReference type="Pfam" id="PF00990">
    <property type="entry name" value="GGDEF"/>
    <property type="match status" value="1"/>
</dbReference>
<dbReference type="Gene3D" id="3.30.70.270">
    <property type="match status" value="1"/>
</dbReference>
<dbReference type="InterPro" id="IPR043128">
    <property type="entry name" value="Rev_trsase/Diguanyl_cyclase"/>
</dbReference>
<proteinExistence type="predicted"/>
<evidence type="ECO:0000259" key="2">
    <source>
        <dbReference type="PROSITE" id="PS50887"/>
    </source>
</evidence>
<dbReference type="NCBIfam" id="TIGR00254">
    <property type="entry name" value="GGDEF"/>
    <property type="match status" value="1"/>
</dbReference>
<dbReference type="PANTHER" id="PTHR45138">
    <property type="entry name" value="REGULATORY COMPONENTS OF SENSORY TRANSDUCTION SYSTEM"/>
    <property type="match status" value="1"/>
</dbReference>
<feature type="transmembrane region" description="Helical" evidence="1">
    <location>
        <begin position="306"/>
        <end position="332"/>
    </location>
</feature>
<gene>
    <name evidence="3" type="ORF">SDC9_49527</name>
</gene>
<evidence type="ECO:0000313" key="3">
    <source>
        <dbReference type="EMBL" id="MPM03262.1"/>
    </source>
</evidence>